<dbReference type="OMA" id="ICHLWAA"/>
<dbReference type="AlphaFoldDB" id="T0QJG4"/>
<dbReference type="EMBL" id="JH767157">
    <property type="protein sequence ID" value="EQC33890.1"/>
    <property type="molecule type" value="Genomic_DNA"/>
</dbReference>
<dbReference type="OrthoDB" id="10346638at2759"/>
<dbReference type="STRING" id="1156394.T0QJG4"/>
<dbReference type="Gene3D" id="1.25.40.20">
    <property type="entry name" value="Ankyrin repeat-containing domain"/>
    <property type="match status" value="3"/>
</dbReference>
<dbReference type="GeneID" id="19949298"/>
<dbReference type="Pfam" id="PF12796">
    <property type="entry name" value="Ank_2"/>
    <property type="match status" value="1"/>
</dbReference>
<dbReference type="InParanoid" id="T0QJG4"/>
<protein>
    <submittedName>
        <fullName evidence="1">Uncharacterized protein</fullName>
    </submittedName>
</protein>
<reference evidence="1 2" key="1">
    <citation type="submission" date="2012-04" db="EMBL/GenBank/DDBJ databases">
        <title>The Genome Sequence of Saprolegnia declina VS20.</title>
        <authorList>
            <consortium name="The Broad Institute Genome Sequencing Platform"/>
            <person name="Russ C."/>
            <person name="Nusbaum C."/>
            <person name="Tyler B."/>
            <person name="van West P."/>
            <person name="Dieguez-Uribeondo J."/>
            <person name="de Bruijn I."/>
            <person name="Tripathy S."/>
            <person name="Jiang R."/>
            <person name="Young S.K."/>
            <person name="Zeng Q."/>
            <person name="Gargeya S."/>
            <person name="Fitzgerald M."/>
            <person name="Haas B."/>
            <person name="Abouelleil A."/>
            <person name="Alvarado L."/>
            <person name="Arachchi H.M."/>
            <person name="Berlin A."/>
            <person name="Chapman S.B."/>
            <person name="Goldberg J."/>
            <person name="Griggs A."/>
            <person name="Gujja S."/>
            <person name="Hansen M."/>
            <person name="Howarth C."/>
            <person name="Imamovic A."/>
            <person name="Larimer J."/>
            <person name="McCowen C."/>
            <person name="Montmayeur A."/>
            <person name="Murphy C."/>
            <person name="Neiman D."/>
            <person name="Pearson M."/>
            <person name="Priest M."/>
            <person name="Roberts A."/>
            <person name="Saif S."/>
            <person name="Shea T."/>
            <person name="Sisk P."/>
            <person name="Sykes S."/>
            <person name="Wortman J."/>
            <person name="Nusbaum C."/>
            <person name="Birren B."/>
        </authorList>
    </citation>
    <scope>NUCLEOTIDE SEQUENCE [LARGE SCALE GENOMIC DNA]</scope>
    <source>
        <strain evidence="1 2">VS20</strain>
    </source>
</reference>
<dbReference type="PANTHER" id="PTHR46586">
    <property type="entry name" value="ANKYRIN REPEAT-CONTAINING PROTEIN"/>
    <property type="match status" value="1"/>
</dbReference>
<name>T0QJG4_SAPDV</name>
<evidence type="ECO:0000313" key="1">
    <source>
        <dbReference type="EMBL" id="EQC33890.1"/>
    </source>
</evidence>
<evidence type="ECO:0000313" key="2">
    <source>
        <dbReference type="Proteomes" id="UP000030762"/>
    </source>
</evidence>
<dbReference type="PANTHER" id="PTHR46586:SF3">
    <property type="entry name" value="ANKYRIN REPEAT-CONTAINING PROTEIN"/>
    <property type="match status" value="1"/>
</dbReference>
<proteinExistence type="predicted"/>
<dbReference type="RefSeq" id="XP_008612685.1">
    <property type="nucleotide sequence ID" value="XM_008614463.1"/>
</dbReference>
<gene>
    <name evidence="1" type="ORF">SDRG_08571</name>
</gene>
<dbReference type="Proteomes" id="UP000030762">
    <property type="component" value="Unassembled WGS sequence"/>
</dbReference>
<dbReference type="VEuPathDB" id="FungiDB:SDRG_08571"/>
<keyword evidence="2" id="KW-1185">Reference proteome</keyword>
<dbReference type="InterPro" id="IPR002110">
    <property type="entry name" value="Ankyrin_rpt"/>
</dbReference>
<dbReference type="InterPro" id="IPR036770">
    <property type="entry name" value="Ankyrin_rpt-contain_sf"/>
</dbReference>
<dbReference type="SUPFAM" id="SSF48403">
    <property type="entry name" value="Ankyrin repeat"/>
    <property type="match status" value="1"/>
</dbReference>
<dbReference type="InterPro" id="IPR052050">
    <property type="entry name" value="SecEffector_AnkRepeat"/>
</dbReference>
<accession>T0QJG4</accession>
<sequence>MEATFRSAVLGQPEIASMVLAFQGGVYEDVRRAMSACNELVEFDAARGSYECDVSFGSAFAPNVSWPRDCHIFGFDTYALRRRQRDARLPLHLAIALGFVPLTKRLLRCRPDLGSEDAIVLAFVMDRLEICAYFLEQRAHVPEVYQRGIRRRTLGSVWYELFSCYLRRTLGRQDATVLVLLQRFGLRPEDFDEYDRRRAMRCATLANATVVLDLFPWFGYPCIMIDLAAQGFLPLVQSLHERGVACSTSAMDDAATYGHLDVVVFLHVNRTEGCTVFALDGAAANGHLDVVRFLHSNRREGCTVKAMDEAAANGHLEVVQFLHFNRTEGCTYKALDGAITKGHLDVVRFLIEQCIVAASFNSLSNAAANGHLAIVEYLHTLNSAGCLVAAIDNAALYGHFSVVKYLVAHCTEGSSGAVDCALDFGHLRVAEYFVSRGYPSPTSSQVLWDQATFQTSNMVDVLRFFLDNGGSWSATWMARASALNNVPLVAYLHAHPNTRCGPDVLESAIQNKAWGVVHFLAAHCTADVSLDALKQVLRGGHLEDVAHILQRQPQLRHDELLVVASSSHNTEAMRFLLAAKIGKPRKCLVEMAGRRQFVTESKFLLPYCMDATNHLDNIRFLLDLLALPDRRRATILQLITKELQEQGRMASRSLQLAPSVTARASTLRNAGGVVDWALALVICHLWAADGTTTLEQLEKKAALVQDAELQTQLRVLLASKRKRTGRKS</sequence>
<organism evidence="1 2">
    <name type="scientific">Saprolegnia diclina (strain VS20)</name>
    <dbReference type="NCBI Taxonomy" id="1156394"/>
    <lineage>
        <taxon>Eukaryota</taxon>
        <taxon>Sar</taxon>
        <taxon>Stramenopiles</taxon>
        <taxon>Oomycota</taxon>
        <taxon>Saprolegniomycetes</taxon>
        <taxon>Saprolegniales</taxon>
        <taxon>Saprolegniaceae</taxon>
        <taxon>Saprolegnia</taxon>
    </lineage>
</organism>